<dbReference type="AlphaFoldDB" id="A0A4Y5QFZ3"/>
<organism evidence="1">
    <name type="scientific">Passiflora misera</name>
    <name type="common">Passion flower</name>
    <dbReference type="NCBI Taxonomy" id="159432"/>
    <lineage>
        <taxon>Eukaryota</taxon>
        <taxon>Viridiplantae</taxon>
        <taxon>Streptophyta</taxon>
        <taxon>Embryophyta</taxon>
        <taxon>Tracheophyta</taxon>
        <taxon>Spermatophyta</taxon>
        <taxon>Magnoliopsida</taxon>
        <taxon>eudicotyledons</taxon>
        <taxon>Gunneridae</taxon>
        <taxon>Pentapetalae</taxon>
        <taxon>rosids</taxon>
        <taxon>fabids</taxon>
        <taxon>Malpighiales</taxon>
        <taxon>Passifloraceae</taxon>
        <taxon>Passiflora</taxon>
    </lineage>
</organism>
<name>A0A4Y5QFZ3_PASMS</name>
<evidence type="ECO:0000313" key="1">
    <source>
        <dbReference type="EMBL" id="QCX30466.1"/>
    </source>
</evidence>
<dbReference type="RefSeq" id="YP_009671176.1">
    <property type="nucleotide sequence ID" value="NC_043821.1"/>
</dbReference>
<accession>A0A4Y5QFZ3</accession>
<proteinExistence type="predicted"/>
<keyword evidence="1" id="KW-0689">Ribosomal protein</keyword>
<keyword evidence="1" id="KW-0934">Plastid</keyword>
<dbReference type="GeneID" id="40878200"/>
<protein>
    <submittedName>
        <fullName evidence="1">Ribosomal protein L32</fullName>
    </submittedName>
</protein>
<dbReference type="GO" id="GO:0005840">
    <property type="term" value="C:ribosome"/>
    <property type="evidence" value="ECO:0007669"/>
    <property type="project" value="UniProtKB-KW"/>
</dbReference>
<geneLocation type="chloroplast" evidence="1"/>
<reference evidence="1" key="1">
    <citation type="journal article" date="2019" name="Mol. Phylogenet. Evol.">
        <title>Highly accelerated rates of genomic rearrangements and nucleotide substitutions in plastid genomes of Passiflora subgenus Decaloba.</title>
        <authorList>
            <person name="Shrestha B."/>
            <person name="Weng M.L."/>
            <person name="Theriot E.C."/>
            <person name="Gilbert L.E."/>
            <person name="Ruhlman T.A."/>
            <person name="Krosnick S.E."/>
            <person name="Jansen R.K."/>
        </authorList>
    </citation>
    <scope>NUCLEOTIDE SEQUENCE</scope>
</reference>
<gene>
    <name evidence="1" type="primary">rpl32</name>
</gene>
<keyword evidence="1" id="KW-0687">Ribonucleoprotein</keyword>
<dbReference type="EMBL" id="MK694928">
    <property type="protein sequence ID" value="QCX30466.1"/>
    <property type="molecule type" value="Genomic_DNA"/>
</dbReference>
<keyword evidence="1" id="KW-0150">Chloroplast</keyword>
<sequence>MRVSKKRTSVSKSKKHIRKNSWKKRILVSVESFFLTKIPLYS</sequence>